<evidence type="ECO:0000313" key="1">
    <source>
        <dbReference type="EMBL" id="GAA2431778.1"/>
    </source>
</evidence>
<organism evidence="1 2">
    <name type="scientific">Actinomadura vinacea</name>
    <dbReference type="NCBI Taxonomy" id="115336"/>
    <lineage>
        <taxon>Bacteria</taxon>
        <taxon>Bacillati</taxon>
        <taxon>Actinomycetota</taxon>
        <taxon>Actinomycetes</taxon>
        <taxon>Streptosporangiales</taxon>
        <taxon>Thermomonosporaceae</taxon>
        <taxon>Actinomadura</taxon>
    </lineage>
</organism>
<protein>
    <recommendedName>
        <fullName evidence="3">HEAT repeat domain-containing protein</fullName>
    </recommendedName>
</protein>
<dbReference type="EMBL" id="BAAARW010000020">
    <property type="protein sequence ID" value="GAA2431778.1"/>
    <property type="molecule type" value="Genomic_DNA"/>
</dbReference>
<accession>A0ABP5WSB6</accession>
<gene>
    <name evidence="1" type="ORF">GCM10010191_52040</name>
</gene>
<name>A0ABP5WSB6_9ACTN</name>
<comment type="caution">
    <text evidence="1">The sequence shown here is derived from an EMBL/GenBank/DDBJ whole genome shotgun (WGS) entry which is preliminary data.</text>
</comment>
<evidence type="ECO:0008006" key="3">
    <source>
        <dbReference type="Google" id="ProtNLM"/>
    </source>
</evidence>
<sequence>MQLMRKNDPRDRESGFDFLREHADAYVDELIAEFTAELDDPSLRCWLLELIAEARSAKALGVFRDQLESTDESLRFWAVRGLEMLDTRAAEQALDEARAGGWIA</sequence>
<keyword evidence="2" id="KW-1185">Reference proteome</keyword>
<reference evidence="2" key="1">
    <citation type="journal article" date="2019" name="Int. J. Syst. Evol. Microbiol.">
        <title>The Global Catalogue of Microorganisms (GCM) 10K type strain sequencing project: providing services to taxonomists for standard genome sequencing and annotation.</title>
        <authorList>
            <consortium name="The Broad Institute Genomics Platform"/>
            <consortium name="The Broad Institute Genome Sequencing Center for Infectious Disease"/>
            <person name="Wu L."/>
            <person name="Ma J."/>
        </authorList>
    </citation>
    <scope>NUCLEOTIDE SEQUENCE [LARGE SCALE GENOMIC DNA]</scope>
    <source>
        <strain evidence="2">JCM 3325</strain>
    </source>
</reference>
<dbReference type="SUPFAM" id="SSF48371">
    <property type="entry name" value="ARM repeat"/>
    <property type="match status" value="1"/>
</dbReference>
<dbReference type="Proteomes" id="UP001501231">
    <property type="component" value="Unassembled WGS sequence"/>
</dbReference>
<evidence type="ECO:0000313" key="2">
    <source>
        <dbReference type="Proteomes" id="UP001501231"/>
    </source>
</evidence>
<proteinExistence type="predicted"/>
<dbReference type="Gene3D" id="1.25.10.10">
    <property type="entry name" value="Leucine-rich Repeat Variant"/>
    <property type="match status" value="1"/>
</dbReference>
<dbReference type="InterPro" id="IPR016024">
    <property type="entry name" value="ARM-type_fold"/>
</dbReference>
<dbReference type="InterPro" id="IPR011989">
    <property type="entry name" value="ARM-like"/>
</dbReference>
<dbReference type="Pfam" id="PF13646">
    <property type="entry name" value="HEAT_2"/>
    <property type="match status" value="1"/>
</dbReference>